<dbReference type="EMBL" id="JAHLUN010000002">
    <property type="protein sequence ID" value="KAG7768202.1"/>
    <property type="molecule type" value="Genomic_DNA"/>
</dbReference>
<proteinExistence type="predicted"/>
<reference evidence="1 3" key="1">
    <citation type="journal article" date="2021" name="G3 (Bethesda)">
        <title>Genomic diversity, chromosomal rearrangements, and interspecies hybridization in the ogataea polymorpha species complex.</title>
        <authorList>
            <person name="Hanson S.J."/>
            <person name="Cinneide E.O."/>
            <person name="Salzberg L.I."/>
            <person name="Wolfe K.H."/>
            <person name="McGowan J."/>
            <person name="Fitzpatrick D.A."/>
            <person name="Matlin K."/>
        </authorList>
    </citation>
    <scope>NUCLEOTIDE SEQUENCE</scope>
    <source>
        <strain evidence="2">81-436-3</strain>
        <strain evidence="1">83-405-1</strain>
    </source>
</reference>
<dbReference type="EMBL" id="JAHLUH010000004">
    <property type="protein sequence ID" value="KAG7728607.1"/>
    <property type="molecule type" value="Genomic_DNA"/>
</dbReference>
<evidence type="ECO:0000313" key="3">
    <source>
        <dbReference type="Proteomes" id="UP000697297"/>
    </source>
</evidence>
<organism evidence="1 4">
    <name type="scientific">Ogataea haglerorum</name>
    <dbReference type="NCBI Taxonomy" id="1937702"/>
    <lineage>
        <taxon>Eukaryota</taxon>
        <taxon>Fungi</taxon>
        <taxon>Dikarya</taxon>
        <taxon>Ascomycota</taxon>
        <taxon>Saccharomycotina</taxon>
        <taxon>Pichiomycetes</taxon>
        <taxon>Pichiales</taxon>
        <taxon>Pichiaceae</taxon>
        <taxon>Ogataea</taxon>
    </lineage>
</organism>
<protein>
    <submittedName>
        <fullName evidence="1">Uncharacterized protein</fullName>
    </submittedName>
</protein>
<accession>A0AAN6I150</accession>
<evidence type="ECO:0000313" key="2">
    <source>
        <dbReference type="EMBL" id="KAG7768202.1"/>
    </source>
</evidence>
<comment type="caution">
    <text evidence="1">The sequence shown here is derived from an EMBL/GenBank/DDBJ whole genome shotgun (WGS) entry which is preliminary data.</text>
</comment>
<sequence length="504" mass="58373">MLPVLRKAVPAAWRRTVSNLPYPSQPYAESLIASLQNPTLAKDLKRKTLLVLLRNLRSGESVLSQPLVNALFGLWLPFFGDKEVQSCLLDGGQSKELTSMLIQSYTLKGEYDLALGAIERSTLVVDRFPCELLAYHLIVSKQYEKAYQLVDLLYTKRYPQILNQQLLELLVKSSLDDGQVELVSKFVVGFVFLFDRPLMNLSDELAGRLARLSIERLDFATFAKTVDYQAKRLMLTDKNSATQFRHRMELLRFKGYVSKLGGERVIESGIFFNLGFLESECQVADFPTLTHDLAQTVGNRLNLHQAIILIEQMHGYHLKEHRDRYSPALHPDHQLYRMMKQKSDPQIEFEDLKDDYVQYMSSVGKPSRKSHKYRMRKVISSKPFSVLPLNIMLKTISESSNNFRLALQLVNSMVRKRRCELNEESLYYMLKICSASEMLNVDLLTSLLNSFDIQPTAKTYHLMFDMLIKTGRVELLRRYFDEYKTRKHYVSREMHRKISALINI</sequence>
<keyword evidence="3" id="KW-1185">Reference proteome</keyword>
<dbReference type="Proteomes" id="UP000697297">
    <property type="component" value="Unassembled WGS sequence"/>
</dbReference>
<dbReference type="Gene3D" id="1.25.40.10">
    <property type="entry name" value="Tetratricopeptide repeat domain"/>
    <property type="match status" value="1"/>
</dbReference>
<evidence type="ECO:0000313" key="1">
    <source>
        <dbReference type="EMBL" id="KAG7728607.1"/>
    </source>
</evidence>
<dbReference type="AlphaFoldDB" id="A0AAN6I150"/>
<dbReference type="Proteomes" id="UP000738402">
    <property type="component" value="Unassembled WGS sequence"/>
</dbReference>
<dbReference type="InterPro" id="IPR011990">
    <property type="entry name" value="TPR-like_helical_dom_sf"/>
</dbReference>
<name>A0AAN6I150_9ASCO</name>
<gene>
    <name evidence="1" type="ORF">KL933_001840</name>
    <name evidence="2" type="ORF">KL946_001020</name>
</gene>
<evidence type="ECO:0000313" key="4">
    <source>
        <dbReference type="Proteomes" id="UP000738402"/>
    </source>
</evidence>